<gene>
    <name evidence="1" type="ORF">SAMN05421547_11960</name>
</gene>
<evidence type="ECO:0000313" key="2">
    <source>
        <dbReference type="Proteomes" id="UP000183417"/>
    </source>
</evidence>
<protein>
    <submittedName>
        <fullName evidence="1">Uncharacterized protein</fullName>
    </submittedName>
</protein>
<organism evidence="1 2">
    <name type="scientific">Delftia lacustris</name>
    <dbReference type="NCBI Taxonomy" id="558537"/>
    <lineage>
        <taxon>Bacteria</taxon>
        <taxon>Pseudomonadati</taxon>
        <taxon>Pseudomonadota</taxon>
        <taxon>Betaproteobacteria</taxon>
        <taxon>Burkholderiales</taxon>
        <taxon>Comamonadaceae</taxon>
        <taxon>Delftia</taxon>
    </lineage>
</organism>
<dbReference type="RefSeq" id="WP_074923205.1">
    <property type="nucleotide sequence ID" value="NZ_CP141274.1"/>
</dbReference>
<dbReference type="EMBL" id="FNPE01000019">
    <property type="protein sequence ID" value="SDZ35471.1"/>
    <property type="molecule type" value="Genomic_DNA"/>
</dbReference>
<accession>A0A1H3SD43</accession>
<dbReference type="Proteomes" id="UP000183417">
    <property type="component" value="Unassembled WGS sequence"/>
</dbReference>
<reference evidence="1 2" key="1">
    <citation type="submission" date="2016-10" db="EMBL/GenBank/DDBJ databases">
        <authorList>
            <person name="de Groot N.N."/>
        </authorList>
    </citation>
    <scope>NUCLEOTIDE SEQUENCE [LARGE SCALE GENOMIC DNA]</scope>
    <source>
        <strain evidence="1 2">LMG 24775</strain>
    </source>
</reference>
<dbReference type="GeneID" id="94692215"/>
<dbReference type="AlphaFoldDB" id="A0A1H3SD43"/>
<evidence type="ECO:0000313" key="1">
    <source>
        <dbReference type="EMBL" id="SDZ35471.1"/>
    </source>
</evidence>
<proteinExistence type="predicted"/>
<sequence length="277" mass="30185">MPTVQIKFPHNAPVPSTLTLVEGNRLRVKIEAVAKAYKLGARIDAPSILAAQPPVHNARADSWQFDFVAQQPGLTKLSIVAVQGSGLSVMPAAITVQVEKSISLPAESTTEGMLARLFLAESVSPGDTSLAWNLDNVKTGMQWMRRVIENRLKSGKPEDFMARGATSVEDIVMADDRGSVQFHGFNVYPKLGPDIARNLRDYVDNANNGLHPKRKAYLDFVQAALDVATGAVPPDPTPTGLFAWRTAKSSSPGADFIQHAALARNMFYTHARLRKRD</sequence>
<name>A0A1H3SD43_9BURK</name>